<name>A0A0A7GFX1_GEOAI</name>
<gene>
    <name evidence="1" type="ORF">GACE_0781</name>
</gene>
<protein>
    <submittedName>
        <fullName evidence="1">Uncharacterized protein</fullName>
    </submittedName>
</protein>
<reference evidence="1 2" key="1">
    <citation type="journal article" date="2015" name="Appl. Environ. Microbiol.">
        <title>The Geoglobus acetivorans genome: Fe(III) reduction, acetate utilization, autotrophic growth, and degradation of aromatic compounds in a hyperthermophilic archaeon.</title>
        <authorList>
            <person name="Mardanov A.V."/>
            <person name="Slododkina G.B."/>
            <person name="Slobodkin A.I."/>
            <person name="Beletsky A.V."/>
            <person name="Gavrilov S.N."/>
            <person name="Kublanov I.V."/>
            <person name="Bonch-Osmolovskaya E.A."/>
            <person name="Skryabin K.G."/>
            <person name="Ravin N.V."/>
        </authorList>
    </citation>
    <scope>NUCLEOTIDE SEQUENCE [LARGE SCALE GENOMIC DNA]</scope>
    <source>
        <strain evidence="1 2">SBH6</strain>
    </source>
</reference>
<evidence type="ECO:0000313" key="2">
    <source>
        <dbReference type="Proteomes" id="UP000030624"/>
    </source>
</evidence>
<proteinExistence type="predicted"/>
<organism evidence="1 2">
    <name type="scientific">Geoglobus acetivorans</name>
    <dbReference type="NCBI Taxonomy" id="565033"/>
    <lineage>
        <taxon>Archaea</taxon>
        <taxon>Methanobacteriati</taxon>
        <taxon>Methanobacteriota</taxon>
        <taxon>Archaeoglobi</taxon>
        <taxon>Archaeoglobales</taxon>
        <taxon>Archaeoglobaceae</taxon>
        <taxon>Geoglobus</taxon>
    </lineage>
</organism>
<dbReference type="HOGENOM" id="CLU_2712635_0_0_2"/>
<dbReference type="AlphaFoldDB" id="A0A0A7GFX1"/>
<evidence type="ECO:0000313" key="1">
    <source>
        <dbReference type="EMBL" id="AIY89831.1"/>
    </source>
</evidence>
<dbReference type="EMBL" id="CP009552">
    <property type="protein sequence ID" value="AIY89831.1"/>
    <property type="molecule type" value="Genomic_DNA"/>
</dbReference>
<dbReference type="Proteomes" id="UP000030624">
    <property type="component" value="Chromosome"/>
</dbReference>
<dbReference type="STRING" id="565033.GACE_0781"/>
<accession>A0A0A7GFX1</accession>
<dbReference type="KEGG" id="gac:GACE_0781"/>
<sequence length="72" mass="8983">MARNNIEERCFPRSIGAYYTQTLSVKHFKGNIFQCYKFTEFFLNIFNFEYWFHRMLYLLTKYLSITFFNHNK</sequence>